<dbReference type="CDD" id="cd12797">
    <property type="entry name" value="M23_peptidase"/>
    <property type="match status" value="1"/>
</dbReference>
<reference evidence="1" key="1">
    <citation type="journal article" date="2020" name="mSystems">
        <title>Genome- and Community-Level Interaction Insights into Carbon Utilization and Element Cycling Functions of Hydrothermarchaeota in Hydrothermal Sediment.</title>
        <authorList>
            <person name="Zhou Z."/>
            <person name="Liu Y."/>
            <person name="Xu W."/>
            <person name="Pan J."/>
            <person name="Luo Z.H."/>
            <person name="Li M."/>
        </authorList>
    </citation>
    <scope>NUCLEOTIDE SEQUENCE [LARGE SCALE GENOMIC DNA]</scope>
    <source>
        <strain evidence="1">SpSt-594</strain>
    </source>
</reference>
<organism evidence="1">
    <name type="scientific">candidate division WOR-3 bacterium</name>
    <dbReference type="NCBI Taxonomy" id="2052148"/>
    <lineage>
        <taxon>Bacteria</taxon>
        <taxon>Bacteria division WOR-3</taxon>
    </lineage>
</organism>
<dbReference type="AlphaFoldDB" id="A0A7C4WF57"/>
<dbReference type="SUPFAM" id="SSF51261">
    <property type="entry name" value="Duplicated hybrid motif"/>
    <property type="match status" value="1"/>
</dbReference>
<gene>
    <name evidence="1" type="ORF">ENT60_01550</name>
</gene>
<dbReference type="InterPro" id="IPR011055">
    <property type="entry name" value="Dup_hybrid_motif"/>
</dbReference>
<accession>A0A7C4WF57</accession>
<sequence length="613" mass="72514">MLILFHLFNFFTFEGKEKIKAVNFYEKEKLIKRIEGDFYGYKTDKNNNLYLIEKDYIYVFDNKGRKLKKIKDKGWVEIAKTGKYLLVYDDKEIRVYKNFLFSFRINLKEKALRKIIFSQDERYLGLLNKNSFSLFDLENKNLLWERSFSLPLIFAKFLNSFISIVSENREELLFETYLFDFNGNLLKKFLNYYEEEDEIILDIEIRDSKIYGKTYNNSYLLNYFNKKERKNLYKNFISDTIPWPLPPTDSLQPLGNNWGEYQNYGGSPYFHPGIDILTPSRQGVPVYAVKDGWVKAWLTIQATYHWRLAIADSSLEYPDSCEGFLYAHIDSSRYHKQIGDYVQKGELIGYLVPWPVEGFDHIHFAKIKDEGYTWPRADWAFVFNPLILLRPNLDTIPPTFEYARQNQYFAFCVNNTSTYLDPDSLYGDVDIIAKIYDKFSVSTGNNIWDKLIPLKIEYEIIGEYETVYKTLSFSFSSRLPNDQLVSVVYKQDNTCRTRGDYSYRDYYFIITNTDGDSIIESSDANYSWQTRNFSNGRYLVKVYAYDASNNCSVCSMYVRVRNPVGISEERKRRPCSQKGEVYYLPNGQKIDKIKKGIYFVKRKNNFSKLIKIK</sequence>
<comment type="caution">
    <text evidence="1">The sequence shown here is derived from an EMBL/GenBank/DDBJ whole genome shotgun (WGS) entry which is preliminary data.</text>
</comment>
<name>A0A7C4WF57_UNCW3</name>
<proteinExistence type="predicted"/>
<protein>
    <submittedName>
        <fullName evidence="1">M23 family metallopeptidase</fullName>
    </submittedName>
</protein>
<dbReference type="EMBL" id="DSZH01000072">
    <property type="protein sequence ID" value="HGU47233.1"/>
    <property type="molecule type" value="Genomic_DNA"/>
</dbReference>
<dbReference type="Gene3D" id="2.70.70.10">
    <property type="entry name" value="Glucose Permease (Domain IIA)"/>
    <property type="match status" value="1"/>
</dbReference>
<evidence type="ECO:0000313" key="1">
    <source>
        <dbReference type="EMBL" id="HGU47233.1"/>
    </source>
</evidence>